<proteinExistence type="predicted"/>
<name>A0A9N9AQD3_FUNMO</name>
<evidence type="ECO:0000313" key="2">
    <source>
        <dbReference type="Proteomes" id="UP000789375"/>
    </source>
</evidence>
<accession>A0A9N9AQD3</accession>
<dbReference type="InterPro" id="IPR011009">
    <property type="entry name" value="Kinase-like_dom_sf"/>
</dbReference>
<dbReference type="EMBL" id="CAJVPP010001150">
    <property type="protein sequence ID" value="CAG8537166.1"/>
    <property type="molecule type" value="Genomic_DNA"/>
</dbReference>
<keyword evidence="2" id="KW-1185">Reference proteome</keyword>
<gene>
    <name evidence="1" type="ORF">FMOSSE_LOCUS5799</name>
</gene>
<protein>
    <submittedName>
        <fullName evidence="1">9312_t:CDS:1</fullName>
    </submittedName>
</protein>
<sequence length="177" mass="20261">MKSIKSPEFSTNYPTPDSSIQYLFDEQIDVDLSCPKCTNPRTSKWDLQARTPVALKSLYNSKDWTEDFLNELQAHYKFRNGRVLHCYGVTRDKRDRDLAAEHLSTGNIDSGFSQTSHPEAIFASRLLNFSNLPDSGDVLDISEYSIYFCDGEQVEDEAIKENDYITRAYDDSPSNHL</sequence>
<dbReference type="AlphaFoldDB" id="A0A9N9AQD3"/>
<comment type="caution">
    <text evidence="1">The sequence shown here is derived from an EMBL/GenBank/DDBJ whole genome shotgun (WGS) entry which is preliminary data.</text>
</comment>
<dbReference type="SUPFAM" id="SSF56112">
    <property type="entry name" value="Protein kinase-like (PK-like)"/>
    <property type="match status" value="1"/>
</dbReference>
<reference evidence="1" key="1">
    <citation type="submission" date="2021-06" db="EMBL/GenBank/DDBJ databases">
        <authorList>
            <person name="Kallberg Y."/>
            <person name="Tangrot J."/>
            <person name="Rosling A."/>
        </authorList>
    </citation>
    <scope>NUCLEOTIDE SEQUENCE</scope>
    <source>
        <strain evidence="1">87-6 pot B 2015</strain>
    </source>
</reference>
<organism evidence="1 2">
    <name type="scientific">Funneliformis mosseae</name>
    <name type="common">Endomycorrhizal fungus</name>
    <name type="synonym">Glomus mosseae</name>
    <dbReference type="NCBI Taxonomy" id="27381"/>
    <lineage>
        <taxon>Eukaryota</taxon>
        <taxon>Fungi</taxon>
        <taxon>Fungi incertae sedis</taxon>
        <taxon>Mucoromycota</taxon>
        <taxon>Glomeromycotina</taxon>
        <taxon>Glomeromycetes</taxon>
        <taxon>Glomerales</taxon>
        <taxon>Glomeraceae</taxon>
        <taxon>Funneliformis</taxon>
    </lineage>
</organism>
<evidence type="ECO:0000313" key="1">
    <source>
        <dbReference type="EMBL" id="CAG8537166.1"/>
    </source>
</evidence>
<dbReference type="Proteomes" id="UP000789375">
    <property type="component" value="Unassembled WGS sequence"/>
</dbReference>